<organism evidence="1 2">
    <name type="scientific">Autumnicola lenta</name>
    <dbReference type="NCBI Taxonomy" id="3075593"/>
    <lineage>
        <taxon>Bacteria</taxon>
        <taxon>Pseudomonadati</taxon>
        <taxon>Bacteroidota</taxon>
        <taxon>Flavobacteriia</taxon>
        <taxon>Flavobacteriales</taxon>
        <taxon>Flavobacteriaceae</taxon>
        <taxon>Autumnicola</taxon>
    </lineage>
</organism>
<proteinExistence type="predicted"/>
<name>A0ABU3CHA4_9FLAO</name>
<protein>
    <submittedName>
        <fullName evidence="1">Uncharacterized protein</fullName>
    </submittedName>
</protein>
<dbReference type="Proteomes" id="UP001245285">
    <property type="component" value="Unassembled WGS sequence"/>
</dbReference>
<sequence>MKSGIFKDQKVEKVKHYIRSTCQRCTDRSTENINFHKAIVAHYFEARNVEIFYDKSRIEAEIFVGRGYVPITFDCLDLPVMLCSCIKEDQQSMEIYQTYVKDLSTTMALSEGQLQE</sequence>
<accession>A0ABU3CHA4</accession>
<gene>
    <name evidence="1" type="ORF">RM545_03375</name>
</gene>
<evidence type="ECO:0000313" key="1">
    <source>
        <dbReference type="EMBL" id="MDT0645720.1"/>
    </source>
</evidence>
<keyword evidence="2" id="KW-1185">Reference proteome</keyword>
<comment type="caution">
    <text evidence="1">The sequence shown here is derived from an EMBL/GenBank/DDBJ whole genome shotgun (WGS) entry which is preliminary data.</text>
</comment>
<dbReference type="EMBL" id="JAVRHO010000003">
    <property type="protein sequence ID" value="MDT0645720.1"/>
    <property type="molecule type" value="Genomic_DNA"/>
</dbReference>
<dbReference type="RefSeq" id="WP_311493905.1">
    <property type="nucleotide sequence ID" value="NZ_JAVRHO010000003.1"/>
</dbReference>
<reference evidence="1 2" key="1">
    <citation type="submission" date="2023-09" db="EMBL/GenBank/DDBJ databases">
        <authorList>
            <person name="Rey-Velasco X."/>
        </authorList>
    </citation>
    <scope>NUCLEOTIDE SEQUENCE [LARGE SCALE GENOMIC DNA]</scope>
    <source>
        <strain evidence="1 2">F260</strain>
    </source>
</reference>
<evidence type="ECO:0000313" key="2">
    <source>
        <dbReference type="Proteomes" id="UP001245285"/>
    </source>
</evidence>